<keyword evidence="2" id="KW-0472">Membrane</keyword>
<feature type="compositionally biased region" description="Pro residues" evidence="1">
    <location>
        <begin position="162"/>
        <end position="202"/>
    </location>
</feature>
<feature type="transmembrane region" description="Helical" evidence="2">
    <location>
        <begin position="78"/>
        <end position="98"/>
    </location>
</feature>
<feature type="compositionally biased region" description="Low complexity" evidence="1">
    <location>
        <begin position="349"/>
        <end position="358"/>
    </location>
</feature>
<feature type="region of interest" description="Disordered" evidence="1">
    <location>
        <begin position="157"/>
        <end position="229"/>
    </location>
</feature>
<evidence type="ECO:0000313" key="3">
    <source>
        <dbReference type="EMBL" id="KAK0133402.1"/>
    </source>
</evidence>
<name>A0AA47NR60_MERPO</name>
<keyword evidence="2" id="KW-1133">Transmembrane helix</keyword>
<evidence type="ECO:0000256" key="2">
    <source>
        <dbReference type="SAM" id="Phobius"/>
    </source>
</evidence>
<dbReference type="Proteomes" id="UP001174136">
    <property type="component" value="Unassembled WGS sequence"/>
</dbReference>
<keyword evidence="2" id="KW-0812">Transmembrane</keyword>
<dbReference type="EMBL" id="JAOPHQ010005990">
    <property type="protein sequence ID" value="KAK0133402.1"/>
    <property type="molecule type" value="Genomic_DNA"/>
</dbReference>
<keyword evidence="4" id="KW-1185">Reference proteome</keyword>
<feature type="region of interest" description="Disordered" evidence="1">
    <location>
        <begin position="1"/>
        <end position="62"/>
    </location>
</feature>
<evidence type="ECO:0000313" key="4">
    <source>
        <dbReference type="Proteomes" id="UP001174136"/>
    </source>
</evidence>
<accession>A0AA47NR60</accession>
<dbReference type="PRINTS" id="PR01217">
    <property type="entry name" value="PRICHEXTENSN"/>
</dbReference>
<feature type="compositionally biased region" description="Polar residues" evidence="1">
    <location>
        <begin position="1"/>
        <end position="18"/>
    </location>
</feature>
<sequence length="441" mass="47804">MATNHEVTSSGASLQIPTQHEHHRHPGHPKPTRLLVPSPIINPKRGTDGATQTQAPKPPKACSTPGSLKTCWNLDMKVAVLLVTIAGAVILLLLYRLLRLRHRLRMARCRPALEYYRFYHGATYTLKHPGVPPASPSKNGNIPDVTAPIQTITLAPKSTFMDPPPPPLPLMSTPHPLPPPPLLPLPPPPVLLRTPPTPPPPLLLRRTSSPEASPPQPPTPPFLTLPVSHATPPSPHMSWVAGSDVVEVYSRIGAFRPSRLSSISSSTQHDPRQKGMTRATMKKGSQQKIKVPMMMPSVFTVLRSRAIAIFRFASVAFSRRLSKSGAPGELGVSASGRPRLEPPPPPRASMISSDSPSSACRTAPFAPHGGLGSTPRFQLFAASPPPPPPPPPLLVWNSAGESARHESDTFFFSVLRTVLRMRKRAALKMRPYSTSMRISGM</sequence>
<dbReference type="AlphaFoldDB" id="A0AA47NR60"/>
<gene>
    <name evidence="3" type="ORF">N1851_031087</name>
</gene>
<feature type="region of interest" description="Disordered" evidence="1">
    <location>
        <begin position="261"/>
        <end position="288"/>
    </location>
</feature>
<feature type="region of interest" description="Disordered" evidence="1">
    <location>
        <begin position="323"/>
        <end position="361"/>
    </location>
</feature>
<feature type="compositionally biased region" description="Basic residues" evidence="1">
    <location>
        <begin position="21"/>
        <end position="31"/>
    </location>
</feature>
<organism evidence="3 4">
    <name type="scientific">Merluccius polli</name>
    <name type="common">Benguela hake</name>
    <name type="synonym">Merluccius cadenati</name>
    <dbReference type="NCBI Taxonomy" id="89951"/>
    <lineage>
        <taxon>Eukaryota</taxon>
        <taxon>Metazoa</taxon>
        <taxon>Chordata</taxon>
        <taxon>Craniata</taxon>
        <taxon>Vertebrata</taxon>
        <taxon>Euteleostomi</taxon>
        <taxon>Actinopterygii</taxon>
        <taxon>Neopterygii</taxon>
        <taxon>Teleostei</taxon>
        <taxon>Neoteleostei</taxon>
        <taxon>Acanthomorphata</taxon>
        <taxon>Zeiogadaria</taxon>
        <taxon>Gadariae</taxon>
        <taxon>Gadiformes</taxon>
        <taxon>Gadoidei</taxon>
        <taxon>Merlucciidae</taxon>
        <taxon>Merluccius</taxon>
    </lineage>
</organism>
<evidence type="ECO:0000256" key="1">
    <source>
        <dbReference type="SAM" id="MobiDB-lite"/>
    </source>
</evidence>
<feature type="compositionally biased region" description="Pro residues" evidence="1">
    <location>
        <begin position="212"/>
        <end position="223"/>
    </location>
</feature>
<reference evidence="3" key="1">
    <citation type="journal article" date="2023" name="Front. Mar. Sci.">
        <title>A new Merluccius polli reference genome to investigate the effects of global change in West African waters.</title>
        <authorList>
            <person name="Mateo J.L."/>
            <person name="Blanco-Fernandez C."/>
            <person name="Garcia-Vazquez E."/>
            <person name="Machado-Schiaffino G."/>
        </authorList>
    </citation>
    <scope>NUCLEOTIDE SEQUENCE</scope>
    <source>
        <strain evidence="3">C29</strain>
        <tissue evidence="3">Fin</tissue>
    </source>
</reference>
<protein>
    <submittedName>
        <fullName evidence="3">Uncharacterized protein</fullName>
    </submittedName>
</protein>
<proteinExistence type="predicted"/>
<comment type="caution">
    <text evidence="3">The sequence shown here is derived from an EMBL/GenBank/DDBJ whole genome shotgun (WGS) entry which is preliminary data.</text>
</comment>